<sequence>MKRRRVFRKNKTKMPSTAENKEEFEEFVSENTEDNDEFDRSDDDGYEEVDAETEDSASSSNYSTGSDSDRSYSPNSAEDMSSEYSSYESSEESMEMPMQKLGNRHGKGKLKRVKRSRKSDYVKVKSSWGLGSSSGYKKGRKAIFEDPRYNKQELCSALAVIMKVMKMDEAKPFNVPVPPAFETSDYFNVIDTPMDFGTICSNLQNGSKYMNSEDVFKDVQFIWRHWCKYSNKGDYVLELMRCVKKKFMKYWIAAGLYNEQTRKTNGHSLPPMHHGMRHRKYVAKYPEGLMIGRPNQSQPQLIYNQPCHSQQMQHSNALNRPLGPRINKHSQTQPQQPELSLNQSYHLQQSQQTTSQAQPSHSQADTAGQSPTNSVMGCSNYESSCPLGTVTNNLGPQQQPLECGNNQSSKLVCKRRKKRVRGPTLCRLLWDLSDGELIDVSINKFGQPIGPEAAKLSSFMGTIARNGYTAPLTYVSWRAVPDTAKEDMWQLVQSRFNIDPRGKSWVMKSLAVKWRDFKARVKAKYYYPYKTDEERLKHRDRRVLPHQWPILISYWNTKKAKERTLTNKASRAKMKSVHTSGRKSYARIREEERKKKPNGEEPTRDEVYILTHTNKDGKPVNEEAAVKISKLRELASQQPKTSKGSNDPDDIFFQVMGQDKRGYVRTYGLGATPSDIWGSAEVMRMASEAKRTTNAEMSKMVVKMEAMEQRYTHMEAHLTKMTSYMERFIGKHHTPLESRQVPYIFSGAPEESAHLDSS</sequence>
<reference evidence="5" key="1">
    <citation type="submission" date="2018-02" db="EMBL/GenBank/DDBJ databases">
        <authorList>
            <person name="Cohen D.B."/>
            <person name="Kent A.D."/>
        </authorList>
    </citation>
    <scope>NUCLEOTIDE SEQUENCE</scope>
</reference>
<protein>
    <recommendedName>
        <fullName evidence="4">Bromo domain-containing protein</fullName>
    </recommendedName>
</protein>
<accession>A0A2N9FZZ1</accession>
<keyword evidence="1 2" id="KW-0103">Bromodomain</keyword>
<evidence type="ECO:0000256" key="3">
    <source>
        <dbReference type="SAM" id="MobiDB-lite"/>
    </source>
</evidence>
<feature type="compositionally biased region" description="Basic residues" evidence="3">
    <location>
        <begin position="570"/>
        <end position="586"/>
    </location>
</feature>
<evidence type="ECO:0000313" key="5">
    <source>
        <dbReference type="EMBL" id="SPC92725.1"/>
    </source>
</evidence>
<feature type="compositionally biased region" description="Basic residues" evidence="3">
    <location>
        <begin position="102"/>
        <end position="112"/>
    </location>
</feature>
<feature type="domain" description="Bromo" evidence="4">
    <location>
        <begin position="165"/>
        <end position="237"/>
    </location>
</feature>
<feature type="compositionally biased region" description="Polar residues" evidence="3">
    <location>
        <begin position="329"/>
        <end position="339"/>
    </location>
</feature>
<dbReference type="Pfam" id="PF03004">
    <property type="entry name" value="Transposase_24"/>
    <property type="match status" value="1"/>
</dbReference>
<feature type="compositionally biased region" description="Acidic residues" evidence="3">
    <location>
        <begin position="22"/>
        <end position="55"/>
    </location>
</feature>
<dbReference type="EMBL" id="OIVN01001334">
    <property type="protein sequence ID" value="SPC92725.1"/>
    <property type="molecule type" value="Genomic_DNA"/>
</dbReference>
<feature type="region of interest" description="Disordered" evidence="3">
    <location>
        <begin position="1"/>
        <end position="112"/>
    </location>
</feature>
<gene>
    <name evidence="5" type="ORF">FSB_LOCUS20607</name>
</gene>
<dbReference type="SUPFAM" id="SSF47370">
    <property type="entry name" value="Bromodomain"/>
    <property type="match status" value="1"/>
</dbReference>
<evidence type="ECO:0000256" key="2">
    <source>
        <dbReference type="PROSITE-ProRule" id="PRU00035"/>
    </source>
</evidence>
<dbReference type="PANTHER" id="PTHR47809:SF3">
    <property type="entry name" value="CHROMATIN REMODELER BROMODOMAIN FAMILY"/>
    <property type="match status" value="1"/>
</dbReference>
<dbReference type="InterPro" id="IPR004252">
    <property type="entry name" value="Probable_transposase_24"/>
</dbReference>
<dbReference type="PROSITE" id="PS50014">
    <property type="entry name" value="BROMODOMAIN_2"/>
    <property type="match status" value="1"/>
</dbReference>
<proteinExistence type="predicted"/>
<feature type="compositionally biased region" description="Basic and acidic residues" evidence="3">
    <location>
        <begin position="587"/>
        <end position="605"/>
    </location>
</feature>
<evidence type="ECO:0000256" key="1">
    <source>
        <dbReference type="ARBA" id="ARBA00023117"/>
    </source>
</evidence>
<dbReference type="PANTHER" id="PTHR47809">
    <property type="entry name" value="DNA-BINDING BROMODOMAIN-CONTAINING PROTEIN"/>
    <property type="match status" value="1"/>
</dbReference>
<feature type="compositionally biased region" description="Polar residues" evidence="3">
    <location>
        <begin position="365"/>
        <end position="375"/>
    </location>
</feature>
<name>A0A2N9FZZ1_FAGSY</name>
<dbReference type="Pfam" id="PF00439">
    <property type="entry name" value="Bromodomain"/>
    <property type="match status" value="1"/>
</dbReference>
<feature type="compositionally biased region" description="Low complexity" evidence="3">
    <location>
        <begin position="340"/>
        <end position="364"/>
    </location>
</feature>
<evidence type="ECO:0000259" key="4">
    <source>
        <dbReference type="PROSITE" id="PS50014"/>
    </source>
</evidence>
<feature type="compositionally biased region" description="Low complexity" evidence="3">
    <location>
        <begin position="56"/>
        <end position="66"/>
    </location>
</feature>
<dbReference type="SMART" id="SM00297">
    <property type="entry name" value="BROMO"/>
    <property type="match status" value="1"/>
</dbReference>
<feature type="compositionally biased region" description="Polar residues" evidence="3">
    <location>
        <begin position="307"/>
        <end position="318"/>
    </location>
</feature>
<dbReference type="InterPro" id="IPR036427">
    <property type="entry name" value="Bromodomain-like_sf"/>
</dbReference>
<feature type="region of interest" description="Disordered" evidence="3">
    <location>
        <begin position="307"/>
        <end position="375"/>
    </location>
</feature>
<feature type="region of interest" description="Disordered" evidence="3">
    <location>
        <begin position="563"/>
        <end position="605"/>
    </location>
</feature>
<feature type="compositionally biased region" description="Basic residues" evidence="3">
    <location>
        <begin position="1"/>
        <end position="12"/>
    </location>
</feature>
<dbReference type="Gene3D" id="1.20.920.10">
    <property type="entry name" value="Bromodomain-like"/>
    <property type="match status" value="1"/>
</dbReference>
<dbReference type="AlphaFoldDB" id="A0A2N9FZZ1"/>
<dbReference type="InterPro" id="IPR001487">
    <property type="entry name" value="Bromodomain"/>
</dbReference>
<organism evidence="5">
    <name type="scientific">Fagus sylvatica</name>
    <name type="common">Beechnut</name>
    <dbReference type="NCBI Taxonomy" id="28930"/>
    <lineage>
        <taxon>Eukaryota</taxon>
        <taxon>Viridiplantae</taxon>
        <taxon>Streptophyta</taxon>
        <taxon>Embryophyta</taxon>
        <taxon>Tracheophyta</taxon>
        <taxon>Spermatophyta</taxon>
        <taxon>Magnoliopsida</taxon>
        <taxon>eudicotyledons</taxon>
        <taxon>Gunneridae</taxon>
        <taxon>Pentapetalae</taxon>
        <taxon>rosids</taxon>
        <taxon>fabids</taxon>
        <taxon>Fagales</taxon>
        <taxon>Fagaceae</taxon>
        <taxon>Fagus</taxon>
    </lineage>
</organism>